<feature type="domain" description="DUF4397" evidence="2">
    <location>
        <begin position="152"/>
        <end position="230"/>
    </location>
</feature>
<dbReference type="STRING" id="265719.SAMN04488509_10768"/>
<dbReference type="EMBL" id="FNAG01000007">
    <property type="protein sequence ID" value="SDD79573.1"/>
    <property type="molecule type" value="Genomic_DNA"/>
</dbReference>
<organism evidence="3 4">
    <name type="scientific">Aquimonas voraii</name>
    <dbReference type="NCBI Taxonomy" id="265719"/>
    <lineage>
        <taxon>Bacteria</taxon>
        <taxon>Pseudomonadati</taxon>
        <taxon>Pseudomonadota</taxon>
        <taxon>Gammaproteobacteria</taxon>
        <taxon>Lysobacterales</taxon>
        <taxon>Lysobacteraceae</taxon>
        <taxon>Aquimonas</taxon>
    </lineage>
</organism>
<feature type="chain" id="PRO_5011763858" description="DUF4397 domain-containing protein" evidence="1">
    <location>
        <begin position="30"/>
        <end position="374"/>
    </location>
</feature>
<evidence type="ECO:0000313" key="3">
    <source>
        <dbReference type="EMBL" id="SDD79573.1"/>
    </source>
</evidence>
<dbReference type="OrthoDB" id="5800709at2"/>
<feature type="domain" description="DUF4397" evidence="2">
    <location>
        <begin position="46"/>
        <end position="145"/>
    </location>
</feature>
<dbReference type="Pfam" id="PF14344">
    <property type="entry name" value="DUF4397"/>
    <property type="match status" value="2"/>
</dbReference>
<dbReference type="Proteomes" id="UP000199603">
    <property type="component" value="Unassembled WGS sequence"/>
</dbReference>
<sequence length="374" mass="38692">MNTIKKTCAPLLSIGFTSLLMLAPTLALADARVLVGHFAPFSDSLAATAVDVRINGTTALTNVRYGEFTNYIALPAGAYTLEVLPTGTTTVAIRASVTLTDNTDYTVLATGGANGQPLALQPLVDDNRPPASGNLKLRVIHAAPFGPDAASTAVSIRTDRGAVVGGLSEVPFFAASGYLEIPAGNYDLKVATPDGSRNLIDLAPVDLPAGAVLSVLATGDGVNQPLGFTALPLGALPTEAPVDASVSGHWYTPEFNGQGFAFTPKPDENRLLGSWYAFDANGNKIWFTLDSAAAGLGATAATGGGFNNRSAELAVLNTTGGRFLASDPVQTTQVGRVRVDFEDCRTAVAEIRLDGQPTRSIPLVNLTPSGVCSF</sequence>
<name>A0A1G6XP82_9GAMM</name>
<dbReference type="AlphaFoldDB" id="A0A1G6XP82"/>
<evidence type="ECO:0000259" key="2">
    <source>
        <dbReference type="Pfam" id="PF14344"/>
    </source>
</evidence>
<evidence type="ECO:0000313" key="4">
    <source>
        <dbReference type="Proteomes" id="UP000199603"/>
    </source>
</evidence>
<evidence type="ECO:0000256" key="1">
    <source>
        <dbReference type="SAM" id="SignalP"/>
    </source>
</evidence>
<dbReference type="RefSeq" id="WP_091243128.1">
    <property type="nucleotide sequence ID" value="NZ_FNAG01000007.1"/>
</dbReference>
<accession>A0A1G6XP82</accession>
<reference evidence="3 4" key="1">
    <citation type="submission" date="2016-10" db="EMBL/GenBank/DDBJ databases">
        <authorList>
            <person name="de Groot N.N."/>
        </authorList>
    </citation>
    <scope>NUCLEOTIDE SEQUENCE [LARGE SCALE GENOMIC DNA]</scope>
    <source>
        <strain evidence="3 4">DSM 16957</strain>
    </source>
</reference>
<keyword evidence="4" id="KW-1185">Reference proteome</keyword>
<gene>
    <name evidence="3" type="ORF">SAMN04488509_10768</name>
</gene>
<dbReference type="InterPro" id="IPR025510">
    <property type="entry name" value="DUF4397"/>
</dbReference>
<proteinExistence type="predicted"/>
<protein>
    <recommendedName>
        <fullName evidence="2">DUF4397 domain-containing protein</fullName>
    </recommendedName>
</protein>
<feature type="signal peptide" evidence="1">
    <location>
        <begin position="1"/>
        <end position="29"/>
    </location>
</feature>
<keyword evidence="1" id="KW-0732">Signal</keyword>